<evidence type="ECO:0000313" key="2">
    <source>
        <dbReference type="EMBL" id="KAF5932173.1"/>
    </source>
</evidence>
<evidence type="ECO:0000313" key="3">
    <source>
        <dbReference type="Proteomes" id="UP000593564"/>
    </source>
</evidence>
<dbReference type="EMBL" id="JACBKZ010000014">
    <property type="protein sequence ID" value="KAF5932173.1"/>
    <property type="molecule type" value="Genomic_DNA"/>
</dbReference>
<feature type="region of interest" description="Disordered" evidence="1">
    <location>
        <begin position="1"/>
        <end position="31"/>
    </location>
</feature>
<sequence length="77" mass="8732">MIITEEDSLLENLPPPPQTFSPKMIDTPTEGPKIKSFKEALAAPRSKGFYFNELEDIINTKEKDENRDTDIQDGHTP</sequence>
<proteinExistence type="predicted"/>
<protein>
    <submittedName>
        <fullName evidence="2">Uncharacterized protein</fullName>
    </submittedName>
</protein>
<name>A0A7J7FUX2_CAMSI</name>
<reference evidence="3" key="1">
    <citation type="journal article" date="2020" name="Nat. Commun.">
        <title>Genome assembly of wild tea tree DASZ reveals pedigree and selection history of tea varieties.</title>
        <authorList>
            <person name="Zhang W."/>
            <person name="Zhang Y."/>
            <person name="Qiu H."/>
            <person name="Guo Y."/>
            <person name="Wan H."/>
            <person name="Zhang X."/>
            <person name="Scossa F."/>
            <person name="Alseekh S."/>
            <person name="Zhang Q."/>
            <person name="Wang P."/>
            <person name="Xu L."/>
            <person name="Schmidt M.H."/>
            <person name="Jia X."/>
            <person name="Li D."/>
            <person name="Zhu A."/>
            <person name="Guo F."/>
            <person name="Chen W."/>
            <person name="Ni D."/>
            <person name="Usadel B."/>
            <person name="Fernie A.R."/>
            <person name="Wen W."/>
        </authorList>
    </citation>
    <scope>NUCLEOTIDE SEQUENCE [LARGE SCALE GENOMIC DNA]</scope>
    <source>
        <strain evidence="3">cv. G240</strain>
    </source>
</reference>
<reference evidence="2 3" key="2">
    <citation type="submission" date="2020-07" db="EMBL/GenBank/DDBJ databases">
        <title>Genome assembly of wild tea tree DASZ reveals pedigree and selection history of tea varieties.</title>
        <authorList>
            <person name="Zhang W."/>
        </authorList>
    </citation>
    <scope>NUCLEOTIDE SEQUENCE [LARGE SCALE GENOMIC DNA]</scope>
    <source>
        <strain evidence="3">cv. G240</strain>
        <tissue evidence="2">Leaf</tissue>
    </source>
</reference>
<evidence type="ECO:0000256" key="1">
    <source>
        <dbReference type="SAM" id="MobiDB-lite"/>
    </source>
</evidence>
<dbReference type="Proteomes" id="UP000593564">
    <property type="component" value="Unassembled WGS sequence"/>
</dbReference>
<gene>
    <name evidence="2" type="ORF">HYC85_028344</name>
</gene>
<keyword evidence="3" id="KW-1185">Reference proteome</keyword>
<organism evidence="2 3">
    <name type="scientific">Camellia sinensis</name>
    <name type="common">Tea plant</name>
    <name type="synonym">Thea sinensis</name>
    <dbReference type="NCBI Taxonomy" id="4442"/>
    <lineage>
        <taxon>Eukaryota</taxon>
        <taxon>Viridiplantae</taxon>
        <taxon>Streptophyta</taxon>
        <taxon>Embryophyta</taxon>
        <taxon>Tracheophyta</taxon>
        <taxon>Spermatophyta</taxon>
        <taxon>Magnoliopsida</taxon>
        <taxon>eudicotyledons</taxon>
        <taxon>Gunneridae</taxon>
        <taxon>Pentapetalae</taxon>
        <taxon>asterids</taxon>
        <taxon>Ericales</taxon>
        <taxon>Theaceae</taxon>
        <taxon>Camellia</taxon>
    </lineage>
</organism>
<accession>A0A7J7FUX2</accession>
<comment type="caution">
    <text evidence="2">The sequence shown here is derived from an EMBL/GenBank/DDBJ whole genome shotgun (WGS) entry which is preliminary data.</text>
</comment>
<dbReference type="AlphaFoldDB" id="A0A7J7FUX2"/>
<feature type="region of interest" description="Disordered" evidence="1">
    <location>
        <begin position="58"/>
        <end position="77"/>
    </location>
</feature>